<dbReference type="Proteomes" id="UP000298127">
    <property type="component" value="Unassembled WGS sequence"/>
</dbReference>
<dbReference type="GO" id="GO:0006729">
    <property type="term" value="P:tetrahydrobiopterin biosynthetic process"/>
    <property type="evidence" value="ECO:0007669"/>
    <property type="project" value="InterPro"/>
</dbReference>
<evidence type="ECO:0000313" key="7">
    <source>
        <dbReference type="EMBL" id="TFV99856.1"/>
    </source>
</evidence>
<keyword evidence="5" id="KW-0456">Lyase</keyword>
<accession>A0A4Y9R8X5</accession>
<sequence length="232" mass="24538">MDMLTGEEIAEAKLTDWRKLAQGLHARYLVGDFGTGARFVTAVGEAGDEFGHHPSAMIGLGHVDLKLVSPDAIYRDDDGTEYVVEWVTQQDVDLARRITEIAAEHRVAPDPSSVSVIELGLDTGRSATIAPVWAALLTGNADAQGHGSPSDEIRDATGRVPNLWFGDADEEETSNQRFHLEVYVAAEVAEQRIAAAVAAGGTVVDDSDAPSLTVIADQDGNTGVICVASGQS</sequence>
<dbReference type="AlphaFoldDB" id="A0A4Y9R8X5"/>
<comment type="similarity">
    <text evidence="2">Belongs to the pterin-4-alpha-carbinolamine dehydratase family.</text>
</comment>
<dbReference type="Pfam" id="PF18029">
    <property type="entry name" value="Glyoxalase_6"/>
    <property type="match status" value="1"/>
</dbReference>
<dbReference type="GO" id="GO:0008124">
    <property type="term" value="F:4-alpha-hydroxytetrahydrobiopterin dehydratase activity"/>
    <property type="evidence" value="ECO:0007669"/>
    <property type="project" value="UniProtKB-EC"/>
</dbReference>
<organism evidence="7 8">
    <name type="scientific">Orlajensenia leifsoniae</name>
    <dbReference type="NCBI Taxonomy" id="2561933"/>
    <lineage>
        <taxon>Bacteria</taxon>
        <taxon>Bacillati</taxon>
        <taxon>Actinomycetota</taxon>
        <taxon>Actinomycetes</taxon>
        <taxon>Micrococcales</taxon>
        <taxon>Microbacteriaceae</taxon>
        <taxon>Orlajensenia</taxon>
    </lineage>
</organism>
<dbReference type="InterPro" id="IPR041581">
    <property type="entry name" value="Glyoxalase_6"/>
</dbReference>
<dbReference type="EMBL" id="SPQZ01000001">
    <property type="protein sequence ID" value="TFV99856.1"/>
    <property type="molecule type" value="Genomic_DNA"/>
</dbReference>
<keyword evidence="8" id="KW-1185">Reference proteome</keyword>
<comment type="caution">
    <text evidence="7">The sequence shown here is derived from an EMBL/GenBank/DDBJ whole genome shotgun (WGS) entry which is preliminary data.</text>
</comment>
<protein>
    <recommendedName>
        <fullName evidence="4">Putative pterin-4-alpha-carbinolamine dehydratase</fullName>
        <ecNumber evidence="3">4.2.1.96</ecNumber>
    </recommendedName>
</protein>
<evidence type="ECO:0000256" key="2">
    <source>
        <dbReference type="ARBA" id="ARBA00006472"/>
    </source>
</evidence>
<evidence type="ECO:0000259" key="6">
    <source>
        <dbReference type="Pfam" id="PF18029"/>
    </source>
</evidence>
<dbReference type="SUPFAM" id="SSF55248">
    <property type="entry name" value="PCD-like"/>
    <property type="match status" value="1"/>
</dbReference>
<comment type="catalytic activity">
    <reaction evidence="1">
        <text>(4aS,6R)-4a-hydroxy-L-erythro-5,6,7,8-tetrahydrobiopterin = (6R)-L-erythro-6,7-dihydrobiopterin + H2O</text>
        <dbReference type="Rhea" id="RHEA:11920"/>
        <dbReference type="ChEBI" id="CHEBI:15377"/>
        <dbReference type="ChEBI" id="CHEBI:15642"/>
        <dbReference type="ChEBI" id="CHEBI:43120"/>
        <dbReference type="EC" id="4.2.1.96"/>
    </reaction>
</comment>
<evidence type="ECO:0000256" key="4">
    <source>
        <dbReference type="ARBA" id="ARBA00021735"/>
    </source>
</evidence>
<dbReference type="RefSeq" id="WP_135118752.1">
    <property type="nucleotide sequence ID" value="NZ_SPQZ01000001.1"/>
</dbReference>
<proteinExistence type="inferred from homology"/>
<dbReference type="InterPro" id="IPR029068">
    <property type="entry name" value="Glyas_Bleomycin-R_OHBP_Dase"/>
</dbReference>
<dbReference type="Gene3D" id="3.30.1360.20">
    <property type="entry name" value="Transcriptional coactivator/pterin dehydratase"/>
    <property type="match status" value="1"/>
</dbReference>
<gene>
    <name evidence="7" type="ORF">E4M00_01220</name>
</gene>
<dbReference type="Pfam" id="PF01329">
    <property type="entry name" value="Pterin_4a"/>
    <property type="match status" value="1"/>
</dbReference>
<evidence type="ECO:0000256" key="3">
    <source>
        <dbReference type="ARBA" id="ARBA00013252"/>
    </source>
</evidence>
<evidence type="ECO:0000256" key="5">
    <source>
        <dbReference type="ARBA" id="ARBA00023239"/>
    </source>
</evidence>
<reference evidence="7 8" key="1">
    <citation type="journal article" date="2018" name="J. Microbiol.">
        <title>Leifsonia flava sp. nov., a novel actinobacterium isolated from the rhizosphere of Aquilegia viridiflora.</title>
        <authorList>
            <person name="Cai Y."/>
            <person name="Tao W.Z."/>
            <person name="Ma Y.J."/>
            <person name="Cheng J."/>
            <person name="Zhang M.Y."/>
            <person name="Zhang Y.X."/>
        </authorList>
    </citation>
    <scope>NUCLEOTIDE SEQUENCE [LARGE SCALE GENOMIC DNA]</scope>
    <source>
        <strain evidence="7 8">SYP-B2174</strain>
    </source>
</reference>
<dbReference type="InterPro" id="IPR036428">
    <property type="entry name" value="PCD_sf"/>
</dbReference>
<dbReference type="EC" id="4.2.1.96" evidence="3"/>
<dbReference type="Gene3D" id="3.10.180.10">
    <property type="entry name" value="2,3-Dihydroxybiphenyl 1,2-Dioxygenase, domain 1"/>
    <property type="match status" value="1"/>
</dbReference>
<evidence type="ECO:0000313" key="8">
    <source>
        <dbReference type="Proteomes" id="UP000298127"/>
    </source>
</evidence>
<evidence type="ECO:0000256" key="1">
    <source>
        <dbReference type="ARBA" id="ARBA00001554"/>
    </source>
</evidence>
<feature type="domain" description="Glyoxalase-like" evidence="6">
    <location>
        <begin position="121"/>
        <end position="222"/>
    </location>
</feature>
<dbReference type="InterPro" id="IPR001533">
    <property type="entry name" value="Pterin_deHydtase"/>
</dbReference>
<name>A0A4Y9R8X5_9MICO</name>